<organism evidence="2 3">
    <name type="scientific">Coniophora puteana (strain RWD-64-598)</name>
    <name type="common">Brown rot fungus</name>
    <dbReference type="NCBI Taxonomy" id="741705"/>
    <lineage>
        <taxon>Eukaryota</taxon>
        <taxon>Fungi</taxon>
        <taxon>Dikarya</taxon>
        <taxon>Basidiomycota</taxon>
        <taxon>Agaricomycotina</taxon>
        <taxon>Agaricomycetes</taxon>
        <taxon>Agaricomycetidae</taxon>
        <taxon>Boletales</taxon>
        <taxon>Coniophorineae</taxon>
        <taxon>Coniophoraceae</taxon>
        <taxon>Coniophora</taxon>
    </lineage>
</organism>
<sequence>MNSFFNRSPKRGPKTRKSTISKPMGCPLAPSSSIMNDHPKPLHIITEDAEPSDSESSPISRHNPASSSTSSLVSSRHSPSKPRISLSAFAFSIDEALKIVGGSRSRAPVPPSLSSSSSTSGSSDSLPLRTPVTSDGESDCEESSFALPSPRLRPRPVTIRPLYISKSRSLDIADSTSLELEELEEGRYEYTDLPTCIITPTPEMEFESDIIESVKESSTEDDHDFYTRQFADFISLYSPLPPSFPVGPSAAGEVRRDSASLPTIPEVSVTEEEPSPVSELAYTQEKKPLKKVGRSRHSKPLPLLPPPSATSSVFRHSLLSVPVPIIRQPVPKRVIPISSLLPPPPTPTRPPPKMSIPDDIEFECEPELAEELVEVEVEEEQVEENGADECASTRSLVDEPRIIVERVYQSSRNSHQSQSQSQRDYLQPRVECSADARLSAPLSEDEKSIYSTLSAFSFPSSPVACASNAGIDVDLNVSFAPEFTPAFSSTLFSPSFPSFPSFPSTPRSSSEDDRGEEEEDEPRTSLDSDHSHQSCPEADVDAQELDMPPPHLRSRWSMSTLASAEAEREHFSLPHFSLSPLKKTAFFSRSSRASSSPKSPKSPSKKLPFGVSAKDNKDKDTKDKDKAAAEMKAKDKQSKAKTDERLARARRLSNSRSPITTPRREFALTGAPPRAQSHAFGASFHLSPPPPSSSASHFGHARGHSYSPASPSYSSAFPAGPSGLSLQAQQQPAMKQVVRRKESRWSTSSHGSAHSSVWGGSDCGSCVSDGSQGLRRKPIPVEMFLRA</sequence>
<evidence type="ECO:0000313" key="3">
    <source>
        <dbReference type="Proteomes" id="UP000053558"/>
    </source>
</evidence>
<feature type="compositionally biased region" description="Basic residues" evidence="1">
    <location>
        <begin position="288"/>
        <end position="299"/>
    </location>
</feature>
<dbReference type="OrthoDB" id="2692698at2759"/>
<feature type="compositionally biased region" description="Low complexity" evidence="1">
    <location>
        <begin position="589"/>
        <end position="606"/>
    </location>
</feature>
<dbReference type="Proteomes" id="UP000053558">
    <property type="component" value="Unassembled WGS sequence"/>
</dbReference>
<feature type="compositionally biased region" description="Low complexity" evidence="1">
    <location>
        <begin position="409"/>
        <end position="422"/>
    </location>
</feature>
<dbReference type="KEGG" id="cput:CONPUDRAFT_85873"/>
<dbReference type="RefSeq" id="XP_007775416.1">
    <property type="nucleotide sequence ID" value="XM_007777226.1"/>
</dbReference>
<accession>R7SE01</accession>
<dbReference type="AlphaFoldDB" id="R7SE01"/>
<feature type="compositionally biased region" description="Low complexity" evidence="1">
    <location>
        <begin position="103"/>
        <end position="129"/>
    </location>
</feature>
<feature type="compositionally biased region" description="Low complexity" evidence="1">
    <location>
        <begin position="54"/>
        <end position="77"/>
    </location>
</feature>
<gene>
    <name evidence="2" type="ORF">CONPUDRAFT_85873</name>
</gene>
<protein>
    <submittedName>
        <fullName evidence="2">Uncharacterized protein</fullName>
    </submittedName>
</protein>
<feature type="region of interest" description="Disordered" evidence="1">
    <location>
        <begin position="102"/>
        <end position="153"/>
    </location>
</feature>
<feature type="region of interest" description="Disordered" evidence="1">
    <location>
        <begin position="499"/>
        <end position="558"/>
    </location>
</feature>
<feature type="compositionally biased region" description="Low complexity" evidence="1">
    <location>
        <begin position="745"/>
        <end position="758"/>
    </location>
</feature>
<reference evidence="3" key="1">
    <citation type="journal article" date="2012" name="Science">
        <title>The Paleozoic origin of enzymatic lignin decomposition reconstructed from 31 fungal genomes.</title>
        <authorList>
            <person name="Floudas D."/>
            <person name="Binder M."/>
            <person name="Riley R."/>
            <person name="Barry K."/>
            <person name="Blanchette R.A."/>
            <person name="Henrissat B."/>
            <person name="Martinez A.T."/>
            <person name="Otillar R."/>
            <person name="Spatafora J.W."/>
            <person name="Yadav J.S."/>
            <person name="Aerts A."/>
            <person name="Benoit I."/>
            <person name="Boyd A."/>
            <person name="Carlson A."/>
            <person name="Copeland A."/>
            <person name="Coutinho P.M."/>
            <person name="de Vries R.P."/>
            <person name="Ferreira P."/>
            <person name="Findley K."/>
            <person name="Foster B."/>
            <person name="Gaskell J."/>
            <person name="Glotzer D."/>
            <person name="Gorecki P."/>
            <person name="Heitman J."/>
            <person name="Hesse C."/>
            <person name="Hori C."/>
            <person name="Igarashi K."/>
            <person name="Jurgens J.A."/>
            <person name="Kallen N."/>
            <person name="Kersten P."/>
            <person name="Kohler A."/>
            <person name="Kuees U."/>
            <person name="Kumar T.K.A."/>
            <person name="Kuo A."/>
            <person name="LaButti K."/>
            <person name="Larrondo L.F."/>
            <person name="Lindquist E."/>
            <person name="Ling A."/>
            <person name="Lombard V."/>
            <person name="Lucas S."/>
            <person name="Lundell T."/>
            <person name="Martin R."/>
            <person name="McLaughlin D.J."/>
            <person name="Morgenstern I."/>
            <person name="Morin E."/>
            <person name="Murat C."/>
            <person name="Nagy L.G."/>
            <person name="Nolan M."/>
            <person name="Ohm R.A."/>
            <person name="Patyshakuliyeva A."/>
            <person name="Rokas A."/>
            <person name="Ruiz-Duenas F.J."/>
            <person name="Sabat G."/>
            <person name="Salamov A."/>
            <person name="Samejima M."/>
            <person name="Schmutz J."/>
            <person name="Slot J.C."/>
            <person name="St John F."/>
            <person name="Stenlid J."/>
            <person name="Sun H."/>
            <person name="Sun S."/>
            <person name="Syed K."/>
            <person name="Tsang A."/>
            <person name="Wiebenga A."/>
            <person name="Young D."/>
            <person name="Pisabarro A."/>
            <person name="Eastwood D.C."/>
            <person name="Martin F."/>
            <person name="Cullen D."/>
            <person name="Grigoriev I.V."/>
            <person name="Hibbett D.S."/>
        </authorList>
    </citation>
    <scope>NUCLEOTIDE SEQUENCE [LARGE SCALE GENOMIC DNA]</scope>
    <source>
        <strain evidence="3">RWD-64-598 SS2</strain>
    </source>
</reference>
<dbReference type="EMBL" id="JH711592">
    <property type="protein sequence ID" value="EIW74398.1"/>
    <property type="molecule type" value="Genomic_DNA"/>
</dbReference>
<feature type="compositionally biased region" description="Basic and acidic residues" evidence="1">
    <location>
        <begin position="522"/>
        <end position="532"/>
    </location>
</feature>
<proteinExistence type="predicted"/>
<feature type="compositionally biased region" description="Basic residues" evidence="1">
    <location>
        <begin position="8"/>
        <end position="19"/>
    </location>
</feature>
<dbReference type="GeneID" id="19211033"/>
<evidence type="ECO:0000313" key="2">
    <source>
        <dbReference type="EMBL" id="EIW74398.1"/>
    </source>
</evidence>
<feature type="region of interest" description="Disordered" evidence="1">
    <location>
        <begin position="407"/>
        <end position="428"/>
    </location>
</feature>
<dbReference type="OMA" id="TECPISA"/>
<feature type="compositionally biased region" description="Low complexity" evidence="1">
    <location>
        <begin position="705"/>
        <end position="723"/>
    </location>
</feature>
<name>R7SE01_CONPW</name>
<feature type="region of interest" description="Disordered" evidence="1">
    <location>
        <begin position="589"/>
        <end position="758"/>
    </location>
</feature>
<feature type="compositionally biased region" description="Polar residues" evidence="1">
    <location>
        <begin position="724"/>
        <end position="733"/>
    </location>
</feature>
<feature type="region of interest" description="Disordered" evidence="1">
    <location>
        <begin position="1"/>
        <end position="81"/>
    </location>
</feature>
<feature type="region of interest" description="Disordered" evidence="1">
    <location>
        <begin position="248"/>
        <end position="304"/>
    </location>
</feature>
<evidence type="ECO:0000256" key="1">
    <source>
        <dbReference type="SAM" id="MobiDB-lite"/>
    </source>
</evidence>
<feature type="compositionally biased region" description="Low complexity" evidence="1">
    <location>
        <begin position="499"/>
        <end position="508"/>
    </location>
</feature>
<feature type="compositionally biased region" description="Basic and acidic residues" evidence="1">
    <location>
        <begin position="614"/>
        <end position="647"/>
    </location>
</feature>
<keyword evidence="3" id="KW-1185">Reference proteome</keyword>